<gene>
    <name evidence="1" type="primary">ykrA</name>
    <name evidence="1" type="ORF">BBEV_0075</name>
</gene>
<keyword evidence="2" id="KW-1185">Reference proteome</keyword>
<dbReference type="InterPro" id="IPR023214">
    <property type="entry name" value="HAD_sf"/>
</dbReference>
<dbReference type="InterPro" id="IPR000150">
    <property type="entry name" value="Cof"/>
</dbReference>
<dbReference type="InterPro" id="IPR036412">
    <property type="entry name" value="HAD-like_sf"/>
</dbReference>
<dbReference type="PANTHER" id="PTHR10000">
    <property type="entry name" value="PHOSPHOSERINE PHOSPHATASE"/>
    <property type="match status" value="1"/>
</dbReference>
<dbReference type="Proteomes" id="UP000094463">
    <property type="component" value="Chromosome"/>
</dbReference>
<dbReference type="PANTHER" id="PTHR10000:SF25">
    <property type="entry name" value="PHOSPHATASE YKRA-RELATED"/>
    <property type="match status" value="1"/>
</dbReference>
<dbReference type="NCBIfam" id="TIGR00099">
    <property type="entry name" value="Cof-subfamily"/>
    <property type="match status" value="1"/>
</dbReference>
<dbReference type="Gene3D" id="3.30.1240.10">
    <property type="match status" value="1"/>
</dbReference>
<sequence length="258" mass="28812">MMKNKAVFFDIDGTLLNHDKLLPASTKEAIATLKAAGHFVGIATGRAPFMFEELRQELEIDTFVSFNGQYVVHKEEPVLRNALAPEAVKELVDFAKEKDHPLVFMDHTGMRANDTEHAYIYEAIGSLKFDYPPFDPDYYQNRALYQTLLFCKDGEEAPYQARFDAFDFIRWHEKSTDILPAKGSKAKGIEALITKLNLNPDDVYVFGDGPNDVEMIASSKHGIAMGNSVPQTKAVADFVTKDVNDDGVVHGLKHVGLL</sequence>
<dbReference type="SFLD" id="SFLDG01144">
    <property type="entry name" value="C2.B.4:_PGP_Like"/>
    <property type="match status" value="1"/>
</dbReference>
<reference evidence="1 2" key="1">
    <citation type="submission" date="2015-08" db="EMBL/GenBank/DDBJ databases">
        <title>The complete genome sequence of Bacillus beveridgei MLTeJB.</title>
        <authorList>
            <person name="Hanson T.E."/>
            <person name="Mesa C."/>
            <person name="Basesman S.M."/>
            <person name="Oremland R.S."/>
        </authorList>
    </citation>
    <scope>NUCLEOTIDE SEQUENCE [LARGE SCALE GENOMIC DNA]</scope>
    <source>
        <strain evidence="1 2">MLTeJB</strain>
    </source>
</reference>
<dbReference type="GO" id="GO:0005829">
    <property type="term" value="C:cytosol"/>
    <property type="evidence" value="ECO:0007669"/>
    <property type="project" value="TreeGrafter"/>
</dbReference>
<dbReference type="GO" id="GO:0016791">
    <property type="term" value="F:phosphatase activity"/>
    <property type="evidence" value="ECO:0007669"/>
    <property type="project" value="TreeGrafter"/>
</dbReference>
<accession>A0A1D7QR31</accession>
<proteinExistence type="predicted"/>
<dbReference type="GO" id="GO:0000287">
    <property type="term" value="F:magnesium ion binding"/>
    <property type="evidence" value="ECO:0007669"/>
    <property type="project" value="TreeGrafter"/>
</dbReference>
<dbReference type="PROSITE" id="PS01228">
    <property type="entry name" value="COF_1"/>
    <property type="match status" value="1"/>
</dbReference>
<dbReference type="SFLD" id="SFLDG01140">
    <property type="entry name" value="C2.B:_Phosphomannomutase_and_P"/>
    <property type="match status" value="1"/>
</dbReference>
<dbReference type="PATRIC" id="fig|632773.3.peg.73"/>
<evidence type="ECO:0000313" key="1">
    <source>
        <dbReference type="EMBL" id="AOM81471.1"/>
    </source>
</evidence>
<dbReference type="EMBL" id="CP012502">
    <property type="protein sequence ID" value="AOM81471.1"/>
    <property type="molecule type" value="Genomic_DNA"/>
</dbReference>
<name>A0A1D7QR31_9BACI</name>
<organism evidence="1 2">
    <name type="scientific">Salisediminibacterium beveridgei</name>
    <dbReference type="NCBI Taxonomy" id="632773"/>
    <lineage>
        <taxon>Bacteria</taxon>
        <taxon>Bacillati</taxon>
        <taxon>Bacillota</taxon>
        <taxon>Bacilli</taxon>
        <taxon>Bacillales</taxon>
        <taxon>Bacillaceae</taxon>
        <taxon>Salisediminibacterium</taxon>
    </lineage>
</organism>
<evidence type="ECO:0000313" key="2">
    <source>
        <dbReference type="Proteomes" id="UP000094463"/>
    </source>
</evidence>
<dbReference type="AlphaFoldDB" id="A0A1D7QR31"/>
<dbReference type="SFLD" id="SFLDS00003">
    <property type="entry name" value="Haloacid_Dehalogenase"/>
    <property type="match status" value="1"/>
</dbReference>
<dbReference type="STRING" id="632773.BBEV_0075"/>
<protein>
    <submittedName>
        <fullName evidence="1">Putative phosphatase YkrA</fullName>
    </submittedName>
</protein>
<dbReference type="KEGG" id="bbev:BBEV_0075"/>
<dbReference type="Gene3D" id="3.40.50.1000">
    <property type="entry name" value="HAD superfamily/HAD-like"/>
    <property type="match status" value="1"/>
</dbReference>
<dbReference type="NCBIfam" id="TIGR01484">
    <property type="entry name" value="HAD-SF-IIB"/>
    <property type="match status" value="1"/>
</dbReference>
<dbReference type="CDD" id="cd07517">
    <property type="entry name" value="HAD_HPP"/>
    <property type="match status" value="1"/>
</dbReference>
<dbReference type="SUPFAM" id="SSF56784">
    <property type="entry name" value="HAD-like"/>
    <property type="match status" value="1"/>
</dbReference>
<dbReference type="InterPro" id="IPR006379">
    <property type="entry name" value="HAD-SF_hydro_IIB"/>
</dbReference>
<dbReference type="Pfam" id="PF08282">
    <property type="entry name" value="Hydrolase_3"/>
    <property type="match status" value="1"/>
</dbReference>